<dbReference type="EMBL" id="BNCD01000002">
    <property type="protein sequence ID" value="GHH73066.1"/>
    <property type="molecule type" value="Genomic_DNA"/>
</dbReference>
<sequence>MTAHDPAALPGGVFRVHWVPGADRLLGVCYCGAEQEFEDPVDLWNWLLGHPEAPEPAERQRLARA</sequence>
<dbReference type="Proteomes" id="UP000603708">
    <property type="component" value="Unassembled WGS sequence"/>
</dbReference>
<gene>
    <name evidence="1" type="ORF">GCM10018793_11100</name>
</gene>
<evidence type="ECO:0000313" key="1">
    <source>
        <dbReference type="EMBL" id="GHH73066.1"/>
    </source>
</evidence>
<comment type="caution">
    <text evidence="1">The sequence shown here is derived from an EMBL/GenBank/DDBJ whole genome shotgun (WGS) entry which is preliminary data.</text>
</comment>
<dbReference type="AlphaFoldDB" id="A0A919FWI2"/>
<evidence type="ECO:0000313" key="2">
    <source>
        <dbReference type="Proteomes" id="UP000603708"/>
    </source>
</evidence>
<accession>A0A919FWI2</accession>
<reference evidence="1" key="2">
    <citation type="submission" date="2020-09" db="EMBL/GenBank/DDBJ databases">
        <authorList>
            <person name="Sun Q."/>
            <person name="Ohkuma M."/>
        </authorList>
    </citation>
    <scope>NUCLEOTIDE SEQUENCE</scope>
    <source>
        <strain evidence="1">JCM 5069</strain>
    </source>
</reference>
<keyword evidence="2" id="KW-1185">Reference proteome</keyword>
<protein>
    <submittedName>
        <fullName evidence="1">Uncharacterized protein</fullName>
    </submittedName>
</protein>
<reference evidence="1" key="1">
    <citation type="journal article" date="2014" name="Int. J. Syst. Evol. Microbiol.">
        <title>Complete genome sequence of Corynebacterium casei LMG S-19264T (=DSM 44701T), isolated from a smear-ripened cheese.</title>
        <authorList>
            <consortium name="US DOE Joint Genome Institute (JGI-PGF)"/>
            <person name="Walter F."/>
            <person name="Albersmeier A."/>
            <person name="Kalinowski J."/>
            <person name="Ruckert C."/>
        </authorList>
    </citation>
    <scope>NUCLEOTIDE SEQUENCE</scope>
    <source>
        <strain evidence="1">JCM 5069</strain>
    </source>
</reference>
<dbReference type="RefSeq" id="WP_189929719.1">
    <property type="nucleotide sequence ID" value="NZ_BNCD01000002.1"/>
</dbReference>
<organism evidence="1 2">
    <name type="scientific">Streptomyces sulfonofaciens</name>
    <dbReference type="NCBI Taxonomy" id="68272"/>
    <lineage>
        <taxon>Bacteria</taxon>
        <taxon>Bacillati</taxon>
        <taxon>Actinomycetota</taxon>
        <taxon>Actinomycetes</taxon>
        <taxon>Kitasatosporales</taxon>
        <taxon>Streptomycetaceae</taxon>
        <taxon>Streptomyces</taxon>
    </lineage>
</organism>
<proteinExistence type="predicted"/>
<name>A0A919FWI2_9ACTN</name>